<name>A0A0F9CTP4_9ZZZZ</name>
<evidence type="ECO:0000313" key="2">
    <source>
        <dbReference type="EMBL" id="KKL52753.1"/>
    </source>
</evidence>
<sequence>MSNWSTPTYIWVSVAMIANLLFSIWVTIGGWFDLRAMFRDLRKEQVDTTDDGRVE</sequence>
<keyword evidence="1" id="KW-0472">Membrane</keyword>
<dbReference type="AlphaFoldDB" id="A0A0F9CTP4"/>
<gene>
    <name evidence="2" type="ORF">LCGC14_2282310</name>
</gene>
<organism evidence="2">
    <name type="scientific">marine sediment metagenome</name>
    <dbReference type="NCBI Taxonomy" id="412755"/>
    <lineage>
        <taxon>unclassified sequences</taxon>
        <taxon>metagenomes</taxon>
        <taxon>ecological metagenomes</taxon>
    </lineage>
</organism>
<keyword evidence="1" id="KW-1133">Transmembrane helix</keyword>
<dbReference type="EMBL" id="LAZR01031782">
    <property type="protein sequence ID" value="KKL52753.1"/>
    <property type="molecule type" value="Genomic_DNA"/>
</dbReference>
<comment type="caution">
    <text evidence="2">The sequence shown here is derived from an EMBL/GenBank/DDBJ whole genome shotgun (WGS) entry which is preliminary data.</text>
</comment>
<accession>A0A0F9CTP4</accession>
<feature type="transmembrane region" description="Helical" evidence="1">
    <location>
        <begin position="12"/>
        <end position="34"/>
    </location>
</feature>
<proteinExistence type="predicted"/>
<keyword evidence="1" id="KW-0812">Transmembrane</keyword>
<reference evidence="2" key="1">
    <citation type="journal article" date="2015" name="Nature">
        <title>Complex archaea that bridge the gap between prokaryotes and eukaryotes.</title>
        <authorList>
            <person name="Spang A."/>
            <person name="Saw J.H."/>
            <person name="Jorgensen S.L."/>
            <person name="Zaremba-Niedzwiedzka K."/>
            <person name="Martijn J."/>
            <person name="Lind A.E."/>
            <person name="van Eijk R."/>
            <person name="Schleper C."/>
            <person name="Guy L."/>
            <person name="Ettema T.J."/>
        </authorList>
    </citation>
    <scope>NUCLEOTIDE SEQUENCE</scope>
</reference>
<protein>
    <submittedName>
        <fullName evidence="2">Uncharacterized protein</fullName>
    </submittedName>
</protein>
<evidence type="ECO:0000256" key="1">
    <source>
        <dbReference type="SAM" id="Phobius"/>
    </source>
</evidence>